<dbReference type="Pfam" id="PF06427">
    <property type="entry name" value="UDP-g_GGTase"/>
    <property type="match status" value="1"/>
</dbReference>
<dbReference type="Pfam" id="PF18403">
    <property type="entry name" value="Thioredoxin_15"/>
    <property type="match status" value="1"/>
</dbReference>
<dbReference type="UniPathway" id="UPA00378"/>
<sequence>MTGRIFDIISVDSWFEDLSLICCSRESIAGENSSAYFPLLAAFVGLKELGTHETEEQFHDGVLAHCVESEFLRKEDVSFVDFSLSMHRYSARIQSQYQYYETAVLPKVREQIPDDCENLLYYNGKASCDTDSVFALETSSGAPEEVELLPTDRSLGQNANAPIAILYADLESDSFSKFHSHLSASALEGKIQYIVRYKPPRDLESRPKENLAGYGLELALKRTDYLVIDDRDASGKDKGDTSPDENDLEGDDEPEAGKKVKKDGVLSEDAEKSVSKAKLPTLGYRAANYIMNHKNPFEALVNVSLDFPKYSGAISELQPERSVFKDVKQNAVNGLINPGQNSILINGAPAFPVDDSVFTLLDILDRERGFINDLTELGVNESTASDLINKNVLADSSANAVNRYDYRSSGLIWLNNIETDEQYKKWPDDVKIYLDRDHPGQFYPVRHNTNSLVFTVDFSNPVHHEILAQAFNILSRGLPIQIGVIPLVNSYEAQKHAANLQYLEQNHPTRSVITYITSVLSEMGEKEAMNRAVKNSEMPNFNDYPEVDQVIEYCKVWESRFDIGENEMIIFANGHLIEASNSWLFEASTIFQNDLEIIRGIITRDERDPEIPLRDHFIKDGLAGRNKVVNPVDPATIKYMDTSVLYDHLGGLFDSIPTVSTASDDNDYYSTQWFFADFANPDSLKQAIQLVKVVSANKGQRNIRVYFVPIIDNTLKQTSVRTKRNERVVKDLQLINRMGEDIDFETVVSSLDAMYEYYFGAKKDKSAPEDIRPTLQKFGLDEEFRLIGSTSDIRTKLYEQVSDRLKLYWGLQRGMKLVVDGRIVPIPKDKPLEADELQSLLKREESSRSAAIIDLVKELLPAEGDEKYKVYDKFVSRYTRTFFIEGRNEFFISNEAARVNTDELVGENSMINVTEPEERSVLRIFASIDPVSPTGQQYLTYVQALSQLPQVSIKVLLNPTPNLDNIPLKRFYRASLPLKPSFSPSGSRKREHVVFSGMSKDTLYNMEIHTPSSWIVNPAESIYDPENIILDNVKEEKMWVTYELKHLLLEGHCRDVTVGGAPRGIALDLGTEENPHSTDTIVMANLGYMQFQANPGLWVLNPKQGRPSEIFNLDSAGVSGFVNNEDKSNKIFISKMTGATVYPRFSRKKGKEREDVLDTKSTSGFFKDSWNKLRGKSGEGQAKQADINIFTVASGHLYERFLSIMTSSVMKHTNHTVKFWLIEDFLSPSFKEFVPYLAEQKGFEYEFVTYKWPHWLRGQSEKQRTIWGYKILFLDVLFPQALDKVLFVDADQIVRTDLKELVDMDLDGAPYGYTPMCDSRKEIEGFRFWKQGFWKRFLGDELKYHISALYVVDLNRFREIAAGDRLRQHYQQLSADPESLSNLDQDLPNHMQRQIPIFSLPQDWLWCETWCSDESLKMAKTIDLCNNPMTKEPKLDRARRQVPEWVEYDNEIANFADEFHKLQDSEHDESPSEDNQASKLTTQEEDETDDFVEHDEL</sequence>
<evidence type="ECO:0000313" key="15">
    <source>
        <dbReference type="EMBL" id="KAA8910393.1"/>
    </source>
</evidence>
<evidence type="ECO:0000256" key="4">
    <source>
        <dbReference type="ARBA" id="ARBA00006351"/>
    </source>
</evidence>
<proteinExistence type="inferred from homology"/>
<feature type="compositionally biased region" description="Basic and acidic residues" evidence="9">
    <location>
        <begin position="1458"/>
        <end position="1470"/>
    </location>
</feature>
<dbReference type="Pfam" id="PF18401">
    <property type="entry name" value="Thioredoxin_13"/>
    <property type="match status" value="1"/>
</dbReference>
<accession>A0A642V825</accession>
<dbReference type="InterPro" id="IPR040694">
    <property type="entry name" value="UGGT_TRXL_2"/>
</dbReference>
<evidence type="ECO:0000256" key="8">
    <source>
        <dbReference type="ARBA" id="ARBA00023180"/>
    </source>
</evidence>
<dbReference type="InterPro" id="IPR040693">
    <property type="entry name" value="UGGT_TRXL_1"/>
</dbReference>
<dbReference type="InterPro" id="IPR029044">
    <property type="entry name" value="Nucleotide-diphossugar_trans"/>
</dbReference>
<evidence type="ECO:0008006" key="17">
    <source>
        <dbReference type="Google" id="ProtNLM"/>
    </source>
</evidence>
<dbReference type="GO" id="GO:0003980">
    <property type="term" value="F:UDP-glucose:glycoprotein glucosyltransferase activity"/>
    <property type="evidence" value="ECO:0007669"/>
    <property type="project" value="InterPro"/>
</dbReference>
<dbReference type="CDD" id="cd06432">
    <property type="entry name" value="GT8_HUGT1_C_like"/>
    <property type="match status" value="1"/>
</dbReference>
<evidence type="ECO:0000259" key="14">
    <source>
        <dbReference type="Pfam" id="PF18404"/>
    </source>
</evidence>
<dbReference type="Proteomes" id="UP000761534">
    <property type="component" value="Unassembled WGS sequence"/>
</dbReference>
<keyword evidence="6" id="KW-0732">Signal</keyword>
<evidence type="ECO:0000259" key="10">
    <source>
        <dbReference type="Pfam" id="PF18400"/>
    </source>
</evidence>
<comment type="similarity">
    <text evidence="4">Belongs to the glycosyltransferase 8 family.</text>
</comment>
<evidence type="ECO:0000256" key="6">
    <source>
        <dbReference type="ARBA" id="ARBA00022729"/>
    </source>
</evidence>
<keyword evidence="8" id="KW-0325">Glycoprotein</keyword>
<dbReference type="GO" id="GO:0051082">
    <property type="term" value="F:unfolded protein binding"/>
    <property type="evidence" value="ECO:0007669"/>
    <property type="project" value="TreeGrafter"/>
</dbReference>
<evidence type="ECO:0000256" key="5">
    <source>
        <dbReference type="ARBA" id="ARBA00022679"/>
    </source>
</evidence>
<feature type="compositionally biased region" description="Acidic residues" evidence="9">
    <location>
        <begin position="1483"/>
        <end position="1497"/>
    </location>
</feature>
<dbReference type="GO" id="GO:0005788">
    <property type="term" value="C:endoplasmic reticulum lumen"/>
    <property type="evidence" value="ECO:0007669"/>
    <property type="project" value="UniProtKB-SubCell"/>
</dbReference>
<feature type="domain" description="UDP-glucose:glycoprotein glucosyltransferase thioredoxin-like" evidence="13">
    <location>
        <begin position="643"/>
        <end position="860"/>
    </location>
</feature>
<dbReference type="EMBL" id="SWFS01000317">
    <property type="protein sequence ID" value="KAA8910393.1"/>
    <property type="molecule type" value="Genomic_DNA"/>
</dbReference>
<feature type="domain" description="Glucosyltransferase 24 catalytic" evidence="14">
    <location>
        <begin position="1187"/>
        <end position="1454"/>
    </location>
</feature>
<feature type="region of interest" description="Disordered" evidence="9">
    <location>
        <begin position="1458"/>
        <end position="1497"/>
    </location>
</feature>
<feature type="compositionally biased region" description="Basic and acidic residues" evidence="9">
    <location>
        <begin position="255"/>
        <end position="267"/>
    </location>
</feature>
<evidence type="ECO:0000259" key="13">
    <source>
        <dbReference type="Pfam" id="PF18403"/>
    </source>
</evidence>
<dbReference type="Pfam" id="PF18404">
    <property type="entry name" value="Glyco_transf_24"/>
    <property type="match status" value="1"/>
</dbReference>
<feature type="compositionally biased region" description="Basic and acidic residues" evidence="9">
    <location>
        <begin position="231"/>
        <end position="241"/>
    </location>
</feature>
<comment type="cofactor">
    <cofactor evidence="1">
        <name>Ca(2+)</name>
        <dbReference type="ChEBI" id="CHEBI:29108"/>
    </cofactor>
</comment>
<dbReference type="GO" id="GO:0018279">
    <property type="term" value="P:protein N-linked glycosylation via asparagine"/>
    <property type="evidence" value="ECO:0007669"/>
    <property type="project" value="TreeGrafter"/>
</dbReference>
<feature type="domain" description="UGGT thioredoxin-like" evidence="11">
    <location>
        <begin position="272"/>
        <end position="399"/>
    </location>
</feature>
<reference evidence="15" key="1">
    <citation type="journal article" date="2019" name="G3 (Bethesda)">
        <title>Genome Assemblies of Two Rare Opportunistic Yeast Pathogens: Diutina rugosa (syn. Candida rugosa) and Trichomonascus ciferrii (syn. Candida ciferrii).</title>
        <authorList>
            <person name="Mixao V."/>
            <person name="Saus E."/>
            <person name="Hansen A.P."/>
            <person name="Lass-Florl C."/>
            <person name="Gabaldon T."/>
        </authorList>
    </citation>
    <scope>NUCLEOTIDE SEQUENCE</scope>
    <source>
        <strain evidence="15">CBS 4856</strain>
    </source>
</reference>
<gene>
    <name evidence="15" type="ORF">TRICI_004191</name>
</gene>
<dbReference type="OrthoDB" id="27683at2759"/>
<feature type="compositionally biased region" description="Acidic residues" evidence="9">
    <location>
        <begin position="242"/>
        <end position="254"/>
    </location>
</feature>
<dbReference type="GO" id="GO:0036503">
    <property type="term" value="P:ERAD pathway"/>
    <property type="evidence" value="ECO:0007669"/>
    <property type="project" value="TreeGrafter"/>
</dbReference>
<name>A0A642V825_9ASCO</name>
<evidence type="ECO:0000259" key="11">
    <source>
        <dbReference type="Pfam" id="PF18401"/>
    </source>
</evidence>
<keyword evidence="5" id="KW-0808">Transferase</keyword>
<organism evidence="15 16">
    <name type="scientific">Trichomonascus ciferrii</name>
    <dbReference type="NCBI Taxonomy" id="44093"/>
    <lineage>
        <taxon>Eukaryota</taxon>
        <taxon>Fungi</taxon>
        <taxon>Dikarya</taxon>
        <taxon>Ascomycota</taxon>
        <taxon>Saccharomycotina</taxon>
        <taxon>Dipodascomycetes</taxon>
        <taxon>Dipodascales</taxon>
        <taxon>Trichomonascaceae</taxon>
        <taxon>Trichomonascus</taxon>
        <taxon>Trichomonascus ciferrii complex</taxon>
    </lineage>
</organism>
<dbReference type="InterPro" id="IPR040692">
    <property type="entry name" value="UGGT_TRXL_3"/>
</dbReference>
<keyword evidence="16" id="KW-1185">Reference proteome</keyword>
<protein>
    <recommendedName>
        <fullName evidence="17">UDP-glucose:glycoprotein glucosyltransferase</fullName>
    </recommendedName>
</protein>
<dbReference type="PANTHER" id="PTHR11226">
    <property type="entry name" value="UDP-GLUCOSE GLYCOPROTEIN:GLUCOSYLTRANSFERASE"/>
    <property type="match status" value="1"/>
</dbReference>
<evidence type="ECO:0000256" key="3">
    <source>
        <dbReference type="ARBA" id="ARBA00004922"/>
    </source>
</evidence>
<dbReference type="Pfam" id="PF18402">
    <property type="entry name" value="Thioredoxin_14"/>
    <property type="match status" value="1"/>
</dbReference>
<dbReference type="Pfam" id="PF18400">
    <property type="entry name" value="Thioredoxin_12"/>
    <property type="match status" value="1"/>
</dbReference>
<dbReference type="SUPFAM" id="SSF53448">
    <property type="entry name" value="Nucleotide-diphospho-sugar transferases"/>
    <property type="match status" value="1"/>
</dbReference>
<comment type="caution">
    <text evidence="15">The sequence shown here is derived from an EMBL/GenBank/DDBJ whole genome shotgun (WGS) entry which is preliminary data.</text>
</comment>
<dbReference type="PANTHER" id="PTHR11226:SF0">
    <property type="entry name" value="UDP-GLUCOSE:GLYCOPROTEIN GLUCOSYLTRANSFERASE"/>
    <property type="match status" value="1"/>
</dbReference>
<feature type="domain" description="UGGT thioredoxin-like" evidence="12">
    <location>
        <begin position="404"/>
        <end position="617"/>
    </location>
</feature>
<evidence type="ECO:0000256" key="1">
    <source>
        <dbReference type="ARBA" id="ARBA00001913"/>
    </source>
</evidence>
<keyword evidence="7" id="KW-0256">Endoplasmic reticulum</keyword>
<evidence type="ECO:0000256" key="7">
    <source>
        <dbReference type="ARBA" id="ARBA00022824"/>
    </source>
</evidence>
<feature type="region of interest" description="Disordered" evidence="9">
    <location>
        <begin position="231"/>
        <end position="267"/>
    </location>
</feature>
<comment type="subcellular location">
    <subcellularLocation>
        <location evidence="2">Endoplasmic reticulum lumen</location>
    </subcellularLocation>
</comment>
<evidence type="ECO:0000313" key="16">
    <source>
        <dbReference type="Proteomes" id="UP000761534"/>
    </source>
</evidence>
<dbReference type="Gene3D" id="3.90.550.10">
    <property type="entry name" value="Spore Coat Polysaccharide Biosynthesis Protein SpsA, Chain A"/>
    <property type="match status" value="1"/>
</dbReference>
<dbReference type="InterPro" id="IPR040525">
    <property type="entry name" value="UGGT_TRXL_4"/>
</dbReference>
<evidence type="ECO:0000256" key="9">
    <source>
        <dbReference type="SAM" id="MobiDB-lite"/>
    </source>
</evidence>
<evidence type="ECO:0000259" key="12">
    <source>
        <dbReference type="Pfam" id="PF18402"/>
    </source>
</evidence>
<dbReference type="InterPro" id="IPR009448">
    <property type="entry name" value="UDP-g_GGtrans"/>
</dbReference>
<dbReference type="VEuPathDB" id="FungiDB:TRICI_004191"/>
<evidence type="ECO:0000256" key="2">
    <source>
        <dbReference type="ARBA" id="ARBA00004319"/>
    </source>
</evidence>
<dbReference type="FunFam" id="3.90.550.10:FF:000065">
    <property type="entry name" value="UDP-glucose:glycoprotein glucosyltransferase, putative"/>
    <property type="match status" value="1"/>
</dbReference>
<feature type="domain" description="UGGT thioredoxin-like" evidence="10">
    <location>
        <begin position="25"/>
        <end position="204"/>
    </location>
</feature>
<comment type="pathway">
    <text evidence="3">Protein modification; protein glycosylation.</text>
</comment>
<dbReference type="InterPro" id="IPR040497">
    <property type="entry name" value="Glyco_transf_24"/>
</dbReference>